<dbReference type="AlphaFoldDB" id="A0A495JZU9"/>
<feature type="transmembrane region" description="Helical" evidence="1">
    <location>
        <begin position="12"/>
        <end position="38"/>
    </location>
</feature>
<sequence>MSLTLPHPTQYVPVRTAALLALVVLVLNIVLVWSALALRPAEAGDESQIRELVHQQIDALNRRDPAALSLTYCDQQGVVAHQIVQALGPTERGALIRVTRIADIQFIGSGDNQMATAHVTLAIAGPTNGAISARPAELTHFSREQTGWKMCQPSDSESPIHYL</sequence>
<dbReference type="SUPFAM" id="SSF54427">
    <property type="entry name" value="NTF2-like"/>
    <property type="match status" value="1"/>
</dbReference>
<dbReference type="RefSeq" id="WP_062798814.1">
    <property type="nucleotide sequence ID" value="NZ_CBCRXS010000009.1"/>
</dbReference>
<keyword evidence="1" id="KW-0472">Membrane</keyword>
<evidence type="ECO:0000313" key="3">
    <source>
        <dbReference type="Proteomes" id="UP000274762"/>
    </source>
</evidence>
<dbReference type="InterPro" id="IPR032710">
    <property type="entry name" value="NTF2-like_dom_sf"/>
</dbReference>
<keyword evidence="1" id="KW-0812">Transmembrane</keyword>
<accession>A0A495JZU9</accession>
<dbReference type="OrthoDB" id="4578235at2"/>
<evidence type="ECO:0000313" key="2">
    <source>
        <dbReference type="EMBL" id="RKR94527.1"/>
    </source>
</evidence>
<evidence type="ECO:0008006" key="4">
    <source>
        <dbReference type="Google" id="ProtNLM"/>
    </source>
</evidence>
<name>A0A495JZU9_WILMA</name>
<keyword evidence="1" id="KW-1133">Transmembrane helix</keyword>
<dbReference type="EMBL" id="RBKV01000001">
    <property type="protein sequence ID" value="RKR94527.1"/>
    <property type="molecule type" value="Genomic_DNA"/>
</dbReference>
<proteinExistence type="predicted"/>
<organism evidence="2 3">
    <name type="scientific">Williamsia marianensis</name>
    <dbReference type="NCBI Taxonomy" id="85044"/>
    <lineage>
        <taxon>Bacteria</taxon>
        <taxon>Bacillati</taxon>
        <taxon>Actinomycetota</taxon>
        <taxon>Actinomycetes</taxon>
        <taxon>Mycobacteriales</taxon>
        <taxon>Nocardiaceae</taxon>
        <taxon>Williamsia</taxon>
    </lineage>
</organism>
<protein>
    <recommendedName>
        <fullName evidence="4">Mce-associated membrane protein</fullName>
    </recommendedName>
</protein>
<evidence type="ECO:0000256" key="1">
    <source>
        <dbReference type="SAM" id="Phobius"/>
    </source>
</evidence>
<comment type="caution">
    <text evidence="2">The sequence shown here is derived from an EMBL/GenBank/DDBJ whole genome shotgun (WGS) entry which is preliminary data.</text>
</comment>
<gene>
    <name evidence="2" type="ORF">DFJ75_1323</name>
</gene>
<dbReference type="Proteomes" id="UP000274762">
    <property type="component" value="Unassembled WGS sequence"/>
</dbReference>
<reference evidence="2 3" key="1">
    <citation type="submission" date="2018-10" db="EMBL/GenBank/DDBJ databases">
        <title>Sequencing the genomes of 1000 actinobacteria strains.</title>
        <authorList>
            <person name="Klenk H.-P."/>
        </authorList>
    </citation>
    <scope>NUCLEOTIDE SEQUENCE [LARGE SCALE GENOMIC DNA]</scope>
    <source>
        <strain evidence="2 3">DSM 44343</strain>
    </source>
</reference>